<dbReference type="InterPro" id="IPR004360">
    <property type="entry name" value="Glyas_Fos-R_dOase_dom"/>
</dbReference>
<evidence type="ECO:0000313" key="2">
    <source>
        <dbReference type="EMBL" id="PLT43877.1"/>
    </source>
</evidence>
<dbReference type="EMBL" id="NFEZ01000004">
    <property type="protein sequence ID" value="PLT43877.1"/>
    <property type="molecule type" value="Genomic_DNA"/>
</dbReference>
<dbReference type="InterPro" id="IPR037523">
    <property type="entry name" value="VOC_core"/>
</dbReference>
<evidence type="ECO:0000313" key="3">
    <source>
        <dbReference type="Proteomes" id="UP000234789"/>
    </source>
</evidence>
<name>A0A2N5N0L0_9BACL</name>
<dbReference type="Gene3D" id="3.10.180.10">
    <property type="entry name" value="2,3-Dihydroxybiphenyl 1,2-Dioxygenase, domain 1"/>
    <property type="match status" value="1"/>
</dbReference>
<dbReference type="Pfam" id="PF00903">
    <property type="entry name" value="Glyoxalase"/>
    <property type="match status" value="1"/>
</dbReference>
<dbReference type="Proteomes" id="UP000234789">
    <property type="component" value="Unassembled WGS sequence"/>
</dbReference>
<keyword evidence="3" id="KW-1185">Reference proteome</keyword>
<organism evidence="2 3">
    <name type="scientific">Paenibacillus pasadenensis</name>
    <dbReference type="NCBI Taxonomy" id="217090"/>
    <lineage>
        <taxon>Bacteria</taxon>
        <taxon>Bacillati</taxon>
        <taxon>Bacillota</taxon>
        <taxon>Bacilli</taxon>
        <taxon>Bacillales</taxon>
        <taxon>Paenibacillaceae</taxon>
        <taxon>Paenibacillus</taxon>
    </lineage>
</organism>
<dbReference type="CDD" id="cd06587">
    <property type="entry name" value="VOC"/>
    <property type="match status" value="1"/>
</dbReference>
<accession>A0A2N5N0L0</accession>
<dbReference type="PROSITE" id="PS51819">
    <property type="entry name" value="VOC"/>
    <property type="match status" value="1"/>
</dbReference>
<evidence type="ECO:0000259" key="1">
    <source>
        <dbReference type="PROSITE" id="PS51819"/>
    </source>
</evidence>
<dbReference type="AlphaFoldDB" id="A0A2N5N0L0"/>
<sequence>MQKKTTKTDGPQKSLIEGLYEAHLPVSNLERSRAFYAGLGLRQAWEDEDTVFFWIEEGKSWIGLWLAPELAALPYHPAIRHAAFRVDWEGLLRSAAWLKARGIEPAPFGRQPDAAPFVRPHQANASIYFDDPDGNSLELMCSVEVPADWREHAGKIPAADWPPGNGGTA</sequence>
<dbReference type="SUPFAM" id="SSF54593">
    <property type="entry name" value="Glyoxalase/Bleomycin resistance protein/Dihydroxybiphenyl dioxygenase"/>
    <property type="match status" value="1"/>
</dbReference>
<comment type="caution">
    <text evidence="2">The sequence shown here is derived from an EMBL/GenBank/DDBJ whole genome shotgun (WGS) entry which is preliminary data.</text>
</comment>
<feature type="domain" description="VOC" evidence="1">
    <location>
        <begin position="18"/>
        <end position="142"/>
    </location>
</feature>
<dbReference type="InterPro" id="IPR029068">
    <property type="entry name" value="Glyas_Bleomycin-R_OHBP_Dase"/>
</dbReference>
<protein>
    <submittedName>
        <fullName evidence="2">Glyoxalase family protein</fullName>
    </submittedName>
</protein>
<gene>
    <name evidence="2" type="ORF">B8V81_2308</name>
</gene>
<proteinExistence type="predicted"/>
<reference evidence="2 3" key="1">
    <citation type="submission" date="2017-05" db="EMBL/GenBank/DDBJ databases">
        <title>Functional genome analysis of Paenibacillus pasadenensis strain R16: insights on endophytic life style and antifungal activity.</title>
        <authorList>
            <person name="Passera A."/>
            <person name="Marcolungo L."/>
            <person name="Casati P."/>
            <person name="Brasca M."/>
            <person name="Quaglino F."/>
            <person name="Delledonne M."/>
        </authorList>
    </citation>
    <scope>NUCLEOTIDE SEQUENCE [LARGE SCALE GENOMIC DNA]</scope>
    <source>
        <strain evidence="2 3">R16</strain>
    </source>
</reference>